<sequence length="58" mass="6564">MSNKEKNKQNRSDNNNQSTSGVRGGEFKNGRLSQIKNNNPGDEDVPNEYINKKEDDLP</sequence>
<proteinExistence type="predicted"/>
<feature type="compositionally biased region" description="Polar residues" evidence="1">
    <location>
        <begin position="31"/>
        <end position="40"/>
    </location>
</feature>
<evidence type="ECO:0000313" key="3">
    <source>
        <dbReference type="Proteomes" id="UP001519287"/>
    </source>
</evidence>
<keyword evidence="3" id="KW-1185">Reference proteome</keyword>
<dbReference type="Proteomes" id="UP001519287">
    <property type="component" value="Unassembled WGS sequence"/>
</dbReference>
<feature type="compositionally biased region" description="Basic and acidic residues" evidence="1">
    <location>
        <begin position="1"/>
        <end position="11"/>
    </location>
</feature>
<name>A0ABS4J2Q9_9BACL</name>
<dbReference type="RefSeq" id="WP_209976051.1">
    <property type="nucleotide sequence ID" value="NZ_JAGGLB010000023.1"/>
</dbReference>
<comment type="caution">
    <text evidence="2">The sequence shown here is derived from an EMBL/GenBank/DDBJ whole genome shotgun (WGS) entry which is preliminary data.</text>
</comment>
<gene>
    <name evidence="2" type="ORF">J2Z66_005724</name>
</gene>
<evidence type="ECO:0000313" key="2">
    <source>
        <dbReference type="EMBL" id="MBP1994098.1"/>
    </source>
</evidence>
<dbReference type="EMBL" id="JAGGLB010000023">
    <property type="protein sequence ID" value="MBP1994098.1"/>
    <property type="molecule type" value="Genomic_DNA"/>
</dbReference>
<reference evidence="2 3" key="1">
    <citation type="submission" date="2021-03" db="EMBL/GenBank/DDBJ databases">
        <title>Genomic Encyclopedia of Type Strains, Phase IV (KMG-IV): sequencing the most valuable type-strain genomes for metagenomic binning, comparative biology and taxonomic classification.</title>
        <authorList>
            <person name="Goeker M."/>
        </authorList>
    </citation>
    <scope>NUCLEOTIDE SEQUENCE [LARGE SCALE GENOMIC DNA]</scope>
    <source>
        <strain evidence="2 3">DSM 26048</strain>
    </source>
</reference>
<evidence type="ECO:0000256" key="1">
    <source>
        <dbReference type="SAM" id="MobiDB-lite"/>
    </source>
</evidence>
<accession>A0ABS4J2Q9</accession>
<feature type="region of interest" description="Disordered" evidence="1">
    <location>
        <begin position="1"/>
        <end position="58"/>
    </location>
</feature>
<protein>
    <submittedName>
        <fullName evidence="2">Uncharacterized protein</fullName>
    </submittedName>
</protein>
<feature type="compositionally biased region" description="Polar residues" evidence="1">
    <location>
        <begin position="12"/>
        <end position="21"/>
    </location>
</feature>
<organism evidence="2 3">
    <name type="scientific">Paenibacillus eucommiae</name>
    <dbReference type="NCBI Taxonomy" id="1355755"/>
    <lineage>
        <taxon>Bacteria</taxon>
        <taxon>Bacillati</taxon>
        <taxon>Bacillota</taxon>
        <taxon>Bacilli</taxon>
        <taxon>Bacillales</taxon>
        <taxon>Paenibacillaceae</taxon>
        <taxon>Paenibacillus</taxon>
    </lineage>
</organism>